<gene>
    <name evidence="2" type="ORF">GIB67_006996</name>
</gene>
<evidence type="ECO:0000313" key="3">
    <source>
        <dbReference type="Proteomes" id="UP000541444"/>
    </source>
</evidence>
<dbReference type="SUPFAM" id="SSF53098">
    <property type="entry name" value="Ribonuclease H-like"/>
    <property type="match status" value="1"/>
</dbReference>
<keyword evidence="3" id="KW-1185">Reference proteome</keyword>
<dbReference type="AlphaFoldDB" id="A0A7J7NZG5"/>
<dbReference type="InterPro" id="IPR044730">
    <property type="entry name" value="RNase_H-like_dom_plant"/>
</dbReference>
<dbReference type="InterPro" id="IPR012337">
    <property type="entry name" value="RNaseH-like_sf"/>
</dbReference>
<evidence type="ECO:0000313" key="2">
    <source>
        <dbReference type="EMBL" id="KAF6172483.1"/>
    </source>
</evidence>
<sequence>MPKMKRDLLSHIRDTTHLSKAQMKNIMGDHSVLHKLQVPLYPRKFLQIKSCFWKLPNIGEVKINSDGSSRGNPGKWGVRFIIRDHTGTFLRTCSQGLGNVTSYMAECSALSQGL</sequence>
<dbReference type="PANTHER" id="PTHR47723:SF19">
    <property type="entry name" value="POLYNUCLEOTIDYL TRANSFERASE, RIBONUCLEASE H-LIKE SUPERFAMILY PROTEIN"/>
    <property type="match status" value="1"/>
</dbReference>
<proteinExistence type="predicted"/>
<dbReference type="OrthoDB" id="1752183at2759"/>
<organism evidence="2 3">
    <name type="scientific">Kingdonia uniflora</name>
    <dbReference type="NCBI Taxonomy" id="39325"/>
    <lineage>
        <taxon>Eukaryota</taxon>
        <taxon>Viridiplantae</taxon>
        <taxon>Streptophyta</taxon>
        <taxon>Embryophyta</taxon>
        <taxon>Tracheophyta</taxon>
        <taxon>Spermatophyta</taxon>
        <taxon>Magnoliopsida</taxon>
        <taxon>Ranunculales</taxon>
        <taxon>Circaeasteraceae</taxon>
        <taxon>Kingdonia</taxon>
    </lineage>
</organism>
<accession>A0A7J7NZG5</accession>
<reference evidence="2 3" key="1">
    <citation type="journal article" date="2020" name="IScience">
        <title>Genome Sequencing of the Endangered Kingdonia uniflora (Circaeasteraceae, Ranunculales) Reveals Potential Mechanisms of Evolutionary Specialization.</title>
        <authorList>
            <person name="Sun Y."/>
            <person name="Deng T."/>
            <person name="Zhang A."/>
            <person name="Moore M.J."/>
            <person name="Landis J.B."/>
            <person name="Lin N."/>
            <person name="Zhang H."/>
            <person name="Zhang X."/>
            <person name="Huang J."/>
            <person name="Zhang X."/>
            <person name="Sun H."/>
            <person name="Wang H."/>
        </authorList>
    </citation>
    <scope>NUCLEOTIDE SEQUENCE [LARGE SCALE GENOMIC DNA]</scope>
    <source>
        <strain evidence="2">TB1705</strain>
        <tissue evidence="2">Leaf</tissue>
    </source>
</reference>
<dbReference type="InterPro" id="IPR053151">
    <property type="entry name" value="RNase_H-like"/>
</dbReference>
<dbReference type="GO" id="GO:0004523">
    <property type="term" value="F:RNA-DNA hybrid ribonuclease activity"/>
    <property type="evidence" value="ECO:0007669"/>
    <property type="project" value="InterPro"/>
</dbReference>
<dbReference type="InterPro" id="IPR002156">
    <property type="entry name" value="RNaseH_domain"/>
</dbReference>
<dbReference type="Gene3D" id="3.30.420.10">
    <property type="entry name" value="Ribonuclease H-like superfamily/Ribonuclease H"/>
    <property type="match status" value="1"/>
</dbReference>
<dbReference type="GO" id="GO:0003676">
    <property type="term" value="F:nucleic acid binding"/>
    <property type="evidence" value="ECO:0007669"/>
    <property type="project" value="InterPro"/>
</dbReference>
<dbReference type="PROSITE" id="PS50879">
    <property type="entry name" value="RNASE_H_1"/>
    <property type="match status" value="1"/>
</dbReference>
<name>A0A7J7NZG5_9MAGN</name>
<feature type="domain" description="RNase H type-1" evidence="1">
    <location>
        <begin position="57"/>
        <end position="114"/>
    </location>
</feature>
<evidence type="ECO:0000259" key="1">
    <source>
        <dbReference type="PROSITE" id="PS50879"/>
    </source>
</evidence>
<dbReference type="PANTHER" id="PTHR47723">
    <property type="entry name" value="OS05G0353850 PROTEIN"/>
    <property type="match status" value="1"/>
</dbReference>
<comment type="caution">
    <text evidence="2">The sequence shown here is derived from an EMBL/GenBank/DDBJ whole genome shotgun (WGS) entry which is preliminary data.</text>
</comment>
<dbReference type="InterPro" id="IPR036397">
    <property type="entry name" value="RNaseH_sf"/>
</dbReference>
<dbReference type="CDD" id="cd06222">
    <property type="entry name" value="RNase_H_like"/>
    <property type="match status" value="1"/>
</dbReference>
<dbReference type="EMBL" id="JACGCM010000427">
    <property type="protein sequence ID" value="KAF6172483.1"/>
    <property type="molecule type" value="Genomic_DNA"/>
</dbReference>
<protein>
    <recommendedName>
        <fullName evidence="1">RNase H type-1 domain-containing protein</fullName>
    </recommendedName>
</protein>
<dbReference type="Proteomes" id="UP000541444">
    <property type="component" value="Unassembled WGS sequence"/>
</dbReference>
<dbReference type="Pfam" id="PF13456">
    <property type="entry name" value="RVT_3"/>
    <property type="match status" value="1"/>
</dbReference>